<feature type="binding site" evidence="14">
    <location>
        <position position="143"/>
    </location>
    <ligand>
        <name>Zn(2+)</name>
        <dbReference type="ChEBI" id="CHEBI:29105"/>
    </ligand>
</feature>
<dbReference type="GO" id="GO:0005975">
    <property type="term" value="P:carbohydrate metabolic process"/>
    <property type="evidence" value="ECO:0007669"/>
    <property type="project" value="InterPro"/>
</dbReference>
<name>Q7MFY2_VIBVY</name>
<dbReference type="PANTHER" id="PTHR10309:SF0">
    <property type="entry name" value="MANNOSE-6-PHOSPHATE ISOMERASE"/>
    <property type="match status" value="1"/>
</dbReference>
<evidence type="ECO:0000313" key="19">
    <source>
        <dbReference type="Proteomes" id="UP000002675"/>
    </source>
</evidence>
<dbReference type="CDD" id="cd07011">
    <property type="entry name" value="cupin_PMI_type_I_N"/>
    <property type="match status" value="1"/>
</dbReference>
<keyword evidence="6" id="KW-0963">Cytoplasm</keyword>
<dbReference type="InterPro" id="IPR014710">
    <property type="entry name" value="RmlC-like_jellyroll"/>
</dbReference>
<evidence type="ECO:0000259" key="17">
    <source>
        <dbReference type="Pfam" id="PF21621"/>
    </source>
</evidence>
<dbReference type="PIRSF" id="PIRSF001480">
    <property type="entry name" value="Mannose-6-phosphate_isomerase"/>
    <property type="match status" value="1"/>
</dbReference>
<dbReference type="InterPro" id="IPR001250">
    <property type="entry name" value="Man6P_Isoase-1"/>
</dbReference>
<dbReference type="Gene3D" id="2.60.120.10">
    <property type="entry name" value="Jelly Rolls"/>
    <property type="match status" value="2"/>
</dbReference>
<dbReference type="SUPFAM" id="SSF51182">
    <property type="entry name" value="RmlC-like cupins"/>
    <property type="match status" value="1"/>
</dbReference>
<dbReference type="InterPro" id="IPR046458">
    <property type="entry name" value="PMI_typeI_hel"/>
</dbReference>
<dbReference type="FunFam" id="2.60.120.10:FF:000030">
    <property type="entry name" value="Mannose-6-phosphate isomerase ManA"/>
    <property type="match status" value="1"/>
</dbReference>
<sequence>MAWAHAQAIFPMVTFLKVTFLKITFLKARKMSEILASQATLPQAVFFPMTNPIQNYAWGSKTAMQQLFAIENPTNEPQAELWMGAHPNGCSCVTMAGQQVKLSDFIAQNPALILGEQTAAQFGELPYLFKILAAENALSIQVHPNKQQAELGFAREEQQGIALTAANRNYKDPNHKPELVYALTEYQAMNGFRAIDEILNVFTELAIDELSPLVDAFSNNPTEAGLSDFFSGLLSLQGEAKTNAVEALIHQAKPVDLPLFSLIVELEKQYPNDIGLFAPLMLNVITLQPGEAMFLQAETPHAYLHGTGLEIMANSDNVLRAGLTPKYMDIDELVACTQFKHKPLEQLRLEPNLSDGSLHYPIPVADFQFAILPPAEKLTINVSSAEILLPLDGDLELNHANGERCLLKKGQSVFIPAYCEHYTITSQGRVARALS</sequence>
<feature type="domain" description="Mannose-6-phosphate isomerase cupin" evidence="17">
    <location>
        <begin position="358"/>
        <end position="433"/>
    </location>
</feature>
<dbReference type="Pfam" id="PF20511">
    <property type="entry name" value="PMI_typeI_cat"/>
    <property type="match status" value="1"/>
</dbReference>
<feature type="binding site" evidence="14">
    <location>
        <position position="141"/>
    </location>
    <ligand>
        <name>Zn(2+)</name>
        <dbReference type="ChEBI" id="CHEBI:29105"/>
    </ligand>
</feature>
<reference evidence="18 19" key="1">
    <citation type="journal article" date="2003" name="Genome Res.">
        <title>Comparative genome analysis of Vibrio vulnificus, a marine pathogen.</title>
        <authorList>
            <person name="Chen C.Y."/>
            <person name="Wu K.M."/>
            <person name="Chang Y.C."/>
            <person name="Chang C.H."/>
            <person name="Tsai H.C."/>
            <person name="Liao T.L."/>
            <person name="Liu Y.M."/>
            <person name="Chen H.J."/>
            <person name="Shen A.B."/>
            <person name="Li J.C."/>
            <person name="Su T.L."/>
            <person name="Shao C.P."/>
            <person name="Lee C.T."/>
            <person name="Hor L.I."/>
            <person name="Tsai S.F."/>
        </authorList>
    </citation>
    <scope>NUCLEOTIDE SEQUENCE [LARGE SCALE GENOMIC DNA]</scope>
    <source>
        <strain evidence="18 19">YJ016</strain>
    </source>
</reference>
<dbReference type="EC" id="5.3.1.8" evidence="4"/>
<dbReference type="Pfam" id="PF21621">
    <property type="entry name" value="MPI_cupin_dom"/>
    <property type="match status" value="1"/>
</dbReference>
<evidence type="ECO:0000256" key="3">
    <source>
        <dbReference type="ARBA" id="ARBA00010772"/>
    </source>
</evidence>
<keyword evidence="9 18" id="KW-0413">Isomerase</keyword>
<evidence type="ECO:0000259" key="16">
    <source>
        <dbReference type="Pfam" id="PF20512"/>
    </source>
</evidence>
<dbReference type="PROSITE" id="PS00965">
    <property type="entry name" value="PMI_I_1"/>
    <property type="match status" value="1"/>
</dbReference>
<dbReference type="HOGENOM" id="CLU_026967_1_0_6"/>
<dbReference type="GO" id="GO:0005829">
    <property type="term" value="C:cytosol"/>
    <property type="evidence" value="ECO:0007669"/>
    <property type="project" value="TreeGrafter"/>
</dbReference>
<feature type="binding site" evidence="14">
    <location>
        <position position="178"/>
    </location>
    <ligand>
        <name>Zn(2+)</name>
        <dbReference type="ChEBI" id="CHEBI:29105"/>
    </ligand>
</feature>
<comment type="cofactor">
    <cofactor evidence="14">
        <name>Zn(2+)</name>
        <dbReference type="ChEBI" id="CHEBI:29105"/>
    </cofactor>
    <text evidence="14">Binds 1 zinc ion per subunit.</text>
</comment>
<evidence type="ECO:0000259" key="15">
    <source>
        <dbReference type="Pfam" id="PF20511"/>
    </source>
</evidence>
<dbReference type="InterPro" id="IPR046457">
    <property type="entry name" value="PMI_typeI_cat"/>
</dbReference>
<evidence type="ECO:0000256" key="14">
    <source>
        <dbReference type="PIRSR" id="PIRSR001480-2"/>
    </source>
</evidence>
<gene>
    <name evidence="18" type="ordered locus">VVA0187</name>
</gene>
<dbReference type="EMBL" id="BA000038">
    <property type="protein sequence ID" value="BAC96213.1"/>
    <property type="molecule type" value="Genomic_DNA"/>
</dbReference>
<protein>
    <recommendedName>
        <fullName evidence="5">Mannose-6-phosphate isomerase</fullName>
        <ecNumber evidence="4">5.3.1.8</ecNumber>
    </recommendedName>
    <alternativeName>
        <fullName evidence="10">Phosphohexomutase</fullName>
    </alternativeName>
    <alternativeName>
        <fullName evidence="11">Phosphomannose isomerase</fullName>
    </alternativeName>
</protein>
<evidence type="ECO:0000256" key="1">
    <source>
        <dbReference type="ARBA" id="ARBA00000757"/>
    </source>
</evidence>
<evidence type="ECO:0000256" key="13">
    <source>
        <dbReference type="PIRSR" id="PIRSR001480-1"/>
    </source>
</evidence>
<dbReference type="AlphaFoldDB" id="Q7MFY2"/>
<dbReference type="InterPro" id="IPR049071">
    <property type="entry name" value="MPI_cupin_dom"/>
</dbReference>
<dbReference type="CDD" id="cd02208">
    <property type="entry name" value="cupin_RmlC-like"/>
    <property type="match status" value="1"/>
</dbReference>
<evidence type="ECO:0000313" key="18">
    <source>
        <dbReference type="EMBL" id="BAC96213.1"/>
    </source>
</evidence>
<evidence type="ECO:0000256" key="8">
    <source>
        <dbReference type="ARBA" id="ARBA00022833"/>
    </source>
</evidence>
<proteinExistence type="inferred from homology"/>
<dbReference type="STRING" id="672.VV93_v1c31730"/>
<keyword evidence="8 14" id="KW-0862">Zinc</keyword>
<dbReference type="NCBIfam" id="TIGR00218">
    <property type="entry name" value="manA"/>
    <property type="match status" value="1"/>
</dbReference>
<dbReference type="Pfam" id="PF20512">
    <property type="entry name" value="PMI_typeI_hel"/>
    <property type="match status" value="1"/>
</dbReference>
<feature type="domain" description="Phosphomannose isomerase type I catalytic" evidence="15">
    <location>
        <begin position="47"/>
        <end position="194"/>
    </location>
</feature>
<dbReference type="Proteomes" id="UP000002675">
    <property type="component" value="Chromosome II"/>
</dbReference>
<feature type="domain" description="Phosphomannose isomerase type I helical insertion" evidence="16">
    <location>
        <begin position="216"/>
        <end position="282"/>
    </location>
</feature>
<dbReference type="PANTHER" id="PTHR10309">
    <property type="entry name" value="MANNOSE-6-PHOSPHATE ISOMERASE"/>
    <property type="match status" value="1"/>
</dbReference>
<evidence type="ECO:0000256" key="9">
    <source>
        <dbReference type="ARBA" id="ARBA00023235"/>
    </source>
</evidence>
<evidence type="ECO:0000256" key="5">
    <source>
        <dbReference type="ARBA" id="ARBA00018236"/>
    </source>
</evidence>
<evidence type="ECO:0000256" key="4">
    <source>
        <dbReference type="ARBA" id="ARBA00011956"/>
    </source>
</evidence>
<dbReference type="InterPro" id="IPR011051">
    <property type="entry name" value="RmlC_Cupin_sf"/>
</dbReference>
<dbReference type="InterPro" id="IPR018050">
    <property type="entry name" value="Pmannose_isomerase-type1_CS"/>
</dbReference>
<dbReference type="InterPro" id="IPR016305">
    <property type="entry name" value="Mannose-6-P_Isomerase"/>
</dbReference>
<feature type="active site" evidence="13">
    <location>
        <position position="320"/>
    </location>
</feature>
<dbReference type="Gene3D" id="1.10.441.10">
    <property type="entry name" value="Phosphomannose Isomerase, domain 2"/>
    <property type="match status" value="1"/>
</dbReference>
<dbReference type="PROSITE" id="PS00966">
    <property type="entry name" value="PMI_I_2"/>
    <property type="match status" value="1"/>
</dbReference>
<dbReference type="GO" id="GO:0008270">
    <property type="term" value="F:zinc ion binding"/>
    <property type="evidence" value="ECO:0007669"/>
    <property type="project" value="InterPro"/>
</dbReference>
<feature type="binding site" evidence="14">
    <location>
        <position position="301"/>
    </location>
    <ligand>
        <name>Zn(2+)</name>
        <dbReference type="ChEBI" id="CHEBI:29105"/>
    </ligand>
</feature>
<comment type="function">
    <text evidence="12">Involved in the conversion of glucose to GDP-L-fucose, which can be converted to L-fucose, a capsular polysaccharide.</text>
</comment>
<comment type="similarity">
    <text evidence="3">Belongs to the mannose-6-phosphate isomerase type 1 family.</text>
</comment>
<accession>Q7MFY2</accession>
<comment type="catalytic activity">
    <reaction evidence="1">
        <text>D-mannose 6-phosphate = D-fructose 6-phosphate</text>
        <dbReference type="Rhea" id="RHEA:12356"/>
        <dbReference type="ChEBI" id="CHEBI:58735"/>
        <dbReference type="ChEBI" id="CHEBI:61527"/>
        <dbReference type="EC" id="5.3.1.8"/>
    </reaction>
</comment>
<dbReference type="GO" id="GO:0009298">
    <property type="term" value="P:GDP-mannose biosynthetic process"/>
    <property type="evidence" value="ECO:0007669"/>
    <property type="project" value="InterPro"/>
</dbReference>
<evidence type="ECO:0000256" key="6">
    <source>
        <dbReference type="ARBA" id="ARBA00022490"/>
    </source>
</evidence>
<dbReference type="eggNOG" id="COG1482">
    <property type="taxonomic scope" value="Bacteria"/>
</dbReference>
<dbReference type="PRINTS" id="PR00714">
    <property type="entry name" value="MAN6PISMRASE"/>
</dbReference>
<evidence type="ECO:0000256" key="2">
    <source>
        <dbReference type="ARBA" id="ARBA00004496"/>
    </source>
</evidence>
<evidence type="ECO:0000256" key="11">
    <source>
        <dbReference type="ARBA" id="ARBA00030762"/>
    </source>
</evidence>
<comment type="subcellular location">
    <subcellularLocation>
        <location evidence="2">Cytoplasm</location>
    </subcellularLocation>
</comment>
<dbReference type="KEGG" id="vvy:VVA0187"/>
<evidence type="ECO:0000256" key="10">
    <source>
        <dbReference type="ARBA" id="ARBA00029741"/>
    </source>
</evidence>
<evidence type="ECO:0000256" key="7">
    <source>
        <dbReference type="ARBA" id="ARBA00022723"/>
    </source>
</evidence>
<organism evidence="18 19">
    <name type="scientific">Vibrio vulnificus (strain YJ016)</name>
    <dbReference type="NCBI Taxonomy" id="196600"/>
    <lineage>
        <taxon>Bacteria</taxon>
        <taxon>Pseudomonadati</taxon>
        <taxon>Pseudomonadota</taxon>
        <taxon>Gammaproteobacteria</taxon>
        <taxon>Vibrionales</taxon>
        <taxon>Vibrionaceae</taxon>
        <taxon>Vibrio</taxon>
    </lineage>
</organism>
<dbReference type="GO" id="GO:0004476">
    <property type="term" value="F:mannose-6-phosphate isomerase activity"/>
    <property type="evidence" value="ECO:0007669"/>
    <property type="project" value="UniProtKB-EC"/>
</dbReference>
<keyword evidence="7 14" id="KW-0479">Metal-binding</keyword>
<evidence type="ECO:0000256" key="12">
    <source>
        <dbReference type="ARBA" id="ARBA00058469"/>
    </source>
</evidence>